<dbReference type="Pfam" id="PF25019">
    <property type="entry name" value="LRR_R13L1-DRL21"/>
    <property type="match status" value="1"/>
</dbReference>
<dbReference type="Pfam" id="PF00931">
    <property type="entry name" value="NB-ARC"/>
    <property type="match status" value="1"/>
</dbReference>
<dbReference type="Pfam" id="PF18052">
    <property type="entry name" value="Rx_N"/>
    <property type="match status" value="1"/>
</dbReference>
<evidence type="ECO:0000313" key="10">
    <source>
        <dbReference type="EMBL" id="CAI8589606.1"/>
    </source>
</evidence>
<dbReference type="FunFam" id="3.40.50.300:FF:001091">
    <property type="entry name" value="Probable disease resistance protein At1g61300"/>
    <property type="match status" value="1"/>
</dbReference>
<keyword evidence="1" id="KW-0433">Leucine-rich repeat</keyword>
<reference evidence="10 11" key="1">
    <citation type="submission" date="2023-01" db="EMBL/GenBank/DDBJ databases">
        <authorList>
            <person name="Kreplak J."/>
        </authorList>
    </citation>
    <scope>NUCLEOTIDE SEQUENCE [LARGE SCALE GENOMIC DNA]</scope>
</reference>
<proteinExistence type="predicted"/>
<dbReference type="InterPro" id="IPR056789">
    <property type="entry name" value="LRR_R13L1-DRL21"/>
</dbReference>
<dbReference type="GO" id="GO:0006952">
    <property type="term" value="P:defense response"/>
    <property type="evidence" value="ECO:0007669"/>
    <property type="project" value="UniProtKB-KW"/>
</dbReference>
<keyword evidence="11" id="KW-1185">Reference proteome</keyword>
<dbReference type="Gene3D" id="3.80.10.10">
    <property type="entry name" value="Ribonuclease Inhibitor"/>
    <property type="match status" value="2"/>
</dbReference>
<dbReference type="InterPro" id="IPR002182">
    <property type="entry name" value="NB-ARC"/>
</dbReference>
<dbReference type="PRINTS" id="PR00364">
    <property type="entry name" value="DISEASERSIST"/>
</dbReference>
<dbReference type="Pfam" id="PF23559">
    <property type="entry name" value="WHD_DRP"/>
    <property type="match status" value="1"/>
</dbReference>
<dbReference type="GO" id="GO:0005524">
    <property type="term" value="F:ATP binding"/>
    <property type="evidence" value="ECO:0007669"/>
    <property type="project" value="UniProtKB-KW"/>
</dbReference>
<dbReference type="EMBL" id="OX451736">
    <property type="protein sequence ID" value="CAI8589606.1"/>
    <property type="molecule type" value="Genomic_DNA"/>
</dbReference>
<evidence type="ECO:0000256" key="2">
    <source>
        <dbReference type="ARBA" id="ARBA00022737"/>
    </source>
</evidence>
<evidence type="ECO:0000259" key="6">
    <source>
        <dbReference type="Pfam" id="PF00931"/>
    </source>
</evidence>
<dbReference type="SUPFAM" id="SSF52540">
    <property type="entry name" value="P-loop containing nucleoside triphosphate hydrolases"/>
    <property type="match status" value="1"/>
</dbReference>
<evidence type="ECO:0000313" key="11">
    <source>
        <dbReference type="Proteomes" id="UP001157006"/>
    </source>
</evidence>
<dbReference type="PANTHER" id="PTHR36766:SF51">
    <property type="entry name" value="DISEASE RESISTANCE RPP13-LIKE PROTEIN 1"/>
    <property type="match status" value="1"/>
</dbReference>
<evidence type="ECO:0000259" key="7">
    <source>
        <dbReference type="Pfam" id="PF18052"/>
    </source>
</evidence>
<feature type="domain" description="R13L1/DRL21-like LRR repeat region" evidence="9">
    <location>
        <begin position="679"/>
        <end position="803"/>
    </location>
</feature>
<sequence>MALELVGGAFLEAGFAALLGKIAYPAVVAFFKKNQSSVTLLKRLKISLLSIDVVLSDAEEKQITNAYVKEWMEELKDVVFDADDVMDEICTYAKMSEVIINNPDFVTPFNLHDAELEQKVRDIIERLDFIIKQKDMLQLQMVKEVKIPPKFPTSSVVGSSDVYGRDDDKEALMKLLFSDDPEGECNISVIPIVGMGGIGKTTLAKFVYNDERVQREFDVKAWVYVSEKFDVIKITKTLVEEITLCSCSIEELNLLQRDLKKRLIKKKFLIILDDVWNQNYIKWETLKNPFVYGAPGSKIIVTTRIAHVASIMQTVKPYYLSELSDDDCWMLFSKHVFGRYANSNAHQNLRNIGKKIIKKCKGLPLAVKTLAGLLRSKDDTKEWYKVLNSEIWDLQDDESNILPALRLSYHYLPSNAKRCFAYCSVFPKDYEFEKEKLILLWMAEGLLQPLRRHKRIEEAGDEIFSELVSRSFFQQSKRNKSCFVMHHFVNDLAQFVSGKFSVRVEGNYDEVEESARYLLHLIAHKFPAAHWKTISKAVHLRTFMELRLVDKSVSFIDEVPHDLLIKLKCLRVLSLEGIYLKGLPDSVTKLIHLRYLDLSGAKMNMLWESIGGLYNLETLKLVGCSNLQQLPKDFHKLVNLRYLDITRTRLKWMPLHMNALTNLQNLSDFFAGKEYGSSIAELGELSDLHGSLFIHNFEHVSFVDSGKAMLSKKEFLEKLVLEWNENGDTDNSQQEKDILDRLEPHTNLKELSIYNYLGTEFPSWVGDSCFCNLLFMDLKGSKYCYKLPPLGQLGSLKELRIAQFDGLVSLGYEFYGDATQSFGSLETLRIENMSSWEEWQHPNEANKAFAVLKELHINSCPRLIKDLPINLPSLTLLVIRDCKKLVSSFPTTSALRVLNIDNCGNLKFPARVYQFHQTLTSLYLHNSFDSLELLALDIFPNLKSLDVSGCKNLKAFTVSSTMRLRRPILASLRSLFISNCPKLVTFPIEGFFAPKLAMLNIDYCEELKSLPPKMDQLLPGLIELQLWRCPQIQPIEKWPCDLRSVRIWNCDKLIARHLEWDQSNPLHFTDLTMSGAFTVKSEEYCSTIASSTLGSGRRALSSSSQKKSFSKRVFR</sequence>
<dbReference type="SUPFAM" id="SSF52058">
    <property type="entry name" value="L domain-like"/>
    <property type="match status" value="1"/>
</dbReference>
<evidence type="ECO:0000259" key="8">
    <source>
        <dbReference type="Pfam" id="PF23559"/>
    </source>
</evidence>
<keyword evidence="5" id="KW-0067">ATP-binding</keyword>
<protein>
    <recommendedName>
        <fullName evidence="12">Disease resistance RPP13-like protein 1</fullName>
    </recommendedName>
</protein>
<dbReference type="FunFam" id="1.10.10.10:FF:000322">
    <property type="entry name" value="Probable disease resistance protein At1g63360"/>
    <property type="match status" value="1"/>
</dbReference>
<feature type="domain" description="Disease resistance N-terminal" evidence="7">
    <location>
        <begin position="36"/>
        <end position="96"/>
    </location>
</feature>
<dbReference type="AlphaFoldDB" id="A0AAV0YVG8"/>
<dbReference type="Gene3D" id="3.40.50.300">
    <property type="entry name" value="P-loop containing nucleotide triphosphate hydrolases"/>
    <property type="match status" value="1"/>
</dbReference>
<dbReference type="InterPro" id="IPR042197">
    <property type="entry name" value="Apaf_helical"/>
</dbReference>
<keyword evidence="2" id="KW-0677">Repeat</keyword>
<evidence type="ECO:0000256" key="5">
    <source>
        <dbReference type="ARBA" id="ARBA00022840"/>
    </source>
</evidence>
<organism evidence="10 11">
    <name type="scientific">Vicia faba</name>
    <name type="common">Broad bean</name>
    <name type="synonym">Faba vulgaris</name>
    <dbReference type="NCBI Taxonomy" id="3906"/>
    <lineage>
        <taxon>Eukaryota</taxon>
        <taxon>Viridiplantae</taxon>
        <taxon>Streptophyta</taxon>
        <taxon>Embryophyta</taxon>
        <taxon>Tracheophyta</taxon>
        <taxon>Spermatophyta</taxon>
        <taxon>Magnoliopsida</taxon>
        <taxon>eudicotyledons</taxon>
        <taxon>Gunneridae</taxon>
        <taxon>Pentapetalae</taxon>
        <taxon>rosids</taxon>
        <taxon>fabids</taxon>
        <taxon>Fabales</taxon>
        <taxon>Fabaceae</taxon>
        <taxon>Papilionoideae</taxon>
        <taxon>50 kb inversion clade</taxon>
        <taxon>NPAAA clade</taxon>
        <taxon>Hologalegina</taxon>
        <taxon>IRL clade</taxon>
        <taxon>Fabeae</taxon>
        <taxon>Vicia</taxon>
    </lineage>
</organism>
<evidence type="ECO:0000256" key="4">
    <source>
        <dbReference type="ARBA" id="ARBA00022821"/>
    </source>
</evidence>
<evidence type="ECO:0000259" key="9">
    <source>
        <dbReference type="Pfam" id="PF25019"/>
    </source>
</evidence>
<dbReference type="InterPro" id="IPR027417">
    <property type="entry name" value="P-loop_NTPase"/>
</dbReference>
<evidence type="ECO:0008006" key="12">
    <source>
        <dbReference type="Google" id="ProtNLM"/>
    </source>
</evidence>
<dbReference type="Gene3D" id="1.10.8.430">
    <property type="entry name" value="Helical domain of apoptotic protease-activating factors"/>
    <property type="match status" value="1"/>
</dbReference>
<dbReference type="InterPro" id="IPR032675">
    <property type="entry name" value="LRR_dom_sf"/>
</dbReference>
<dbReference type="InterPro" id="IPR041118">
    <property type="entry name" value="Rx_N"/>
</dbReference>
<keyword evidence="3" id="KW-0547">Nucleotide-binding</keyword>
<feature type="domain" description="NB-ARC" evidence="6">
    <location>
        <begin position="166"/>
        <end position="338"/>
    </location>
</feature>
<dbReference type="GO" id="GO:0043531">
    <property type="term" value="F:ADP binding"/>
    <property type="evidence" value="ECO:0007669"/>
    <property type="project" value="InterPro"/>
</dbReference>
<name>A0AAV0YVG8_VICFA</name>
<dbReference type="PANTHER" id="PTHR36766">
    <property type="entry name" value="PLANT BROAD-SPECTRUM MILDEW RESISTANCE PROTEIN RPW8"/>
    <property type="match status" value="1"/>
</dbReference>
<keyword evidence="4" id="KW-0611">Plant defense</keyword>
<feature type="domain" description="Disease resistance protein winged helix" evidence="8">
    <location>
        <begin position="425"/>
        <end position="493"/>
    </location>
</feature>
<evidence type="ECO:0000256" key="1">
    <source>
        <dbReference type="ARBA" id="ARBA00022614"/>
    </source>
</evidence>
<evidence type="ECO:0000256" key="3">
    <source>
        <dbReference type="ARBA" id="ARBA00022741"/>
    </source>
</evidence>
<accession>A0AAV0YVG8</accession>
<dbReference type="InterPro" id="IPR058922">
    <property type="entry name" value="WHD_DRP"/>
</dbReference>
<dbReference type="Gene3D" id="1.20.5.4130">
    <property type="match status" value="1"/>
</dbReference>
<gene>
    <name evidence="10" type="ORF">VFH_I400720</name>
</gene>
<dbReference type="InterPro" id="IPR036388">
    <property type="entry name" value="WH-like_DNA-bd_sf"/>
</dbReference>
<dbReference type="GO" id="GO:0051707">
    <property type="term" value="P:response to other organism"/>
    <property type="evidence" value="ECO:0007669"/>
    <property type="project" value="UniProtKB-ARBA"/>
</dbReference>
<dbReference type="Gene3D" id="1.10.10.10">
    <property type="entry name" value="Winged helix-like DNA-binding domain superfamily/Winged helix DNA-binding domain"/>
    <property type="match status" value="1"/>
</dbReference>
<dbReference type="Proteomes" id="UP001157006">
    <property type="component" value="Chromosome 1L"/>
</dbReference>